<accession>A0A0B7AES0</accession>
<dbReference type="EMBL" id="HACG01032609">
    <property type="protein sequence ID" value="CEK79474.1"/>
    <property type="molecule type" value="Transcribed_RNA"/>
</dbReference>
<reference evidence="4" key="1">
    <citation type="submission" date="2014-12" db="EMBL/GenBank/DDBJ databases">
        <title>Insight into the proteome of Arion vulgaris.</title>
        <authorList>
            <person name="Aradska J."/>
            <person name="Bulat T."/>
            <person name="Smidak R."/>
            <person name="Sarate P."/>
            <person name="Gangsoo J."/>
            <person name="Sialana F."/>
            <person name="Bilban M."/>
            <person name="Lubec G."/>
        </authorList>
    </citation>
    <scope>NUCLEOTIDE SEQUENCE</scope>
    <source>
        <tissue evidence="4">Skin</tissue>
    </source>
</reference>
<feature type="compositionally biased region" description="Polar residues" evidence="1">
    <location>
        <begin position="1"/>
        <end position="10"/>
    </location>
</feature>
<feature type="transmembrane region" description="Helical" evidence="2">
    <location>
        <begin position="338"/>
        <end position="358"/>
    </location>
</feature>
<proteinExistence type="predicted"/>
<feature type="transmembrane region" description="Helical" evidence="2">
    <location>
        <begin position="160"/>
        <end position="176"/>
    </location>
</feature>
<gene>
    <name evidence="4" type="primary">ORF115635</name>
</gene>
<organism evidence="4">
    <name type="scientific">Arion vulgaris</name>
    <dbReference type="NCBI Taxonomy" id="1028688"/>
    <lineage>
        <taxon>Eukaryota</taxon>
        <taxon>Metazoa</taxon>
        <taxon>Spiralia</taxon>
        <taxon>Lophotrochozoa</taxon>
        <taxon>Mollusca</taxon>
        <taxon>Gastropoda</taxon>
        <taxon>Heterobranchia</taxon>
        <taxon>Euthyneura</taxon>
        <taxon>Panpulmonata</taxon>
        <taxon>Eupulmonata</taxon>
        <taxon>Stylommatophora</taxon>
        <taxon>Helicina</taxon>
        <taxon>Arionoidea</taxon>
        <taxon>Arionidae</taxon>
        <taxon>Arion</taxon>
    </lineage>
</organism>
<dbReference type="InterPro" id="IPR056769">
    <property type="entry name" value="Piezo_TM1-24"/>
</dbReference>
<keyword evidence="2" id="KW-1133">Transmembrane helix</keyword>
<feature type="region of interest" description="Disordered" evidence="1">
    <location>
        <begin position="1"/>
        <end position="94"/>
    </location>
</feature>
<evidence type="ECO:0000256" key="1">
    <source>
        <dbReference type="SAM" id="MobiDB-lite"/>
    </source>
</evidence>
<dbReference type="AlphaFoldDB" id="A0A0B7AES0"/>
<name>A0A0B7AES0_9EUPU</name>
<dbReference type="PANTHER" id="PTHR47049">
    <property type="entry name" value="PIEZO-TYPE MECHANOSENSITIVE ION CHANNEL HOMOLOG"/>
    <property type="match status" value="1"/>
</dbReference>
<dbReference type="GO" id="GO:0008381">
    <property type="term" value="F:mechanosensitive monoatomic ion channel activity"/>
    <property type="evidence" value="ECO:0007669"/>
    <property type="project" value="InterPro"/>
</dbReference>
<dbReference type="InterPro" id="IPR027272">
    <property type="entry name" value="Piezo"/>
</dbReference>
<feature type="compositionally biased region" description="Polar residues" evidence="1">
    <location>
        <begin position="17"/>
        <end position="38"/>
    </location>
</feature>
<protein>
    <recommendedName>
        <fullName evidence="3">Piezo TM1-24 domain-containing protein</fullName>
    </recommendedName>
</protein>
<dbReference type="PANTHER" id="PTHR47049:SF2">
    <property type="entry name" value="PIEZO-TYPE MECHANOSENSITIVE ION CHANNEL HOMOLOG"/>
    <property type="match status" value="1"/>
</dbReference>
<feature type="transmembrane region" description="Helical" evidence="2">
    <location>
        <begin position="104"/>
        <end position="124"/>
    </location>
</feature>
<feature type="compositionally biased region" description="Basic and acidic residues" evidence="1">
    <location>
        <begin position="51"/>
        <end position="61"/>
    </location>
</feature>
<evidence type="ECO:0000313" key="4">
    <source>
        <dbReference type="EMBL" id="CEK79474.1"/>
    </source>
</evidence>
<keyword evidence="2" id="KW-0472">Membrane</keyword>
<feature type="transmembrane region" description="Helical" evidence="2">
    <location>
        <begin position="208"/>
        <end position="226"/>
    </location>
</feature>
<dbReference type="GO" id="GO:0016020">
    <property type="term" value="C:membrane"/>
    <property type="evidence" value="ECO:0007669"/>
    <property type="project" value="InterPro"/>
</dbReference>
<keyword evidence="2" id="KW-0812">Transmembrane</keyword>
<feature type="transmembrane region" description="Helical" evidence="2">
    <location>
        <begin position="309"/>
        <end position="326"/>
    </location>
</feature>
<dbReference type="Pfam" id="PF24871">
    <property type="entry name" value="Piezo_TM1-24"/>
    <property type="match status" value="1"/>
</dbReference>
<sequence length="381" mass="43915">MKGSTESLTRSAKRRSTASGERQVFHQTSQNETGSMVFSGSFIGDDEPGEDERLVEHEEPTGGHYGGVNDSPGALGSDLETAEDQSSKEQAAGDSLAQLKRKPWMSVVFLVMRQSYVLSLIAMMAWSITYHSWLTFAFLLAACLLWMLPNSRAWCLRTSPFILVYAEILLLGQYIFCMNLDNELPKEAGAYKLDEIGFKRFTDPCLNLALQAFYILFIVLTLRQYVGERSIVASDKTDIKMQPRTKKISFLDKLLPSDVNFEVPVDMQHQTYDSRTMLFIGNFVWLLLSKYWIFFCTIMMAVISLADVVIYRIIYMILFLIFIILFQVNFTLWRVINIVFWWVVVLYSMIVLTLIYTYQFQEFHSYWSNMTGFSDDVLKDI</sequence>
<feature type="transmembrane region" description="Helical" evidence="2">
    <location>
        <begin position="130"/>
        <end position="148"/>
    </location>
</feature>
<feature type="domain" description="Piezo TM1-24" evidence="3">
    <location>
        <begin position="81"/>
        <end position="381"/>
    </location>
</feature>
<evidence type="ECO:0000259" key="3">
    <source>
        <dbReference type="Pfam" id="PF24871"/>
    </source>
</evidence>
<feature type="non-terminal residue" evidence="4">
    <location>
        <position position="381"/>
    </location>
</feature>
<evidence type="ECO:0000256" key="2">
    <source>
        <dbReference type="SAM" id="Phobius"/>
    </source>
</evidence>
<feature type="transmembrane region" description="Helical" evidence="2">
    <location>
        <begin position="277"/>
        <end position="303"/>
    </location>
</feature>